<sequence length="95" mass="10727">MQPVIDTVLASTRGLCVIKLSLKSKDHAFNISDVEILLHNAFDNVIQEGWSKCVRHAEELQDKDLSKTTQRDQALPQISNLQEDDTDGEDTDKDF</sequence>
<feature type="region of interest" description="Disordered" evidence="1">
    <location>
        <begin position="61"/>
        <end position="95"/>
    </location>
</feature>
<reference evidence="2" key="1">
    <citation type="submission" date="2022-05" db="EMBL/GenBank/DDBJ databases">
        <authorList>
            <person name="Okamura Y."/>
        </authorList>
    </citation>
    <scope>NUCLEOTIDE SEQUENCE</scope>
</reference>
<feature type="compositionally biased region" description="Acidic residues" evidence="1">
    <location>
        <begin position="82"/>
        <end position="95"/>
    </location>
</feature>
<dbReference type="Proteomes" id="UP001152562">
    <property type="component" value="Unassembled WGS sequence"/>
</dbReference>
<evidence type="ECO:0000313" key="3">
    <source>
        <dbReference type="Proteomes" id="UP001152562"/>
    </source>
</evidence>
<protein>
    <submittedName>
        <fullName evidence="2">Uncharacterized protein</fullName>
    </submittedName>
</protein>
<feature type="compositionally biased region" description="Polar residues" evidence="1">
    <location>
        <begin position="71"/>
        <end position="81"/>
    </location>
</feature>
<keyword evidence="3" id="KW-1185">Reference proteome</keyword>
<accession>A0A9P0XB48</accession>
<gene>
    <name evidence="2" type="ORF">PIBRA_LOCUS5146</name>
</gene>
<evidence type="ECO:0000313" key="2">
    <source>
        <dbReference type="EMBL" id="CAH4028208.1"/>
    </source>
</evidence>
<dbReference type="EMBL" id="CALOZG010000005">
    <property type="protein sequence ID" value="CAH4028208.1"/>
    <property type="molecule type" value="Genomic_DNA"/>
</dbReference>
<organism evidence="2 3">
    <name type="scientific">Pieris brassicae</name>
    <name type="common">White butterfly</name>
    <name type="synonym">Large white butterfly</name>
    <dbReference type="NCBI Taxonomy" id="7116"/>
    <lineage>
        <taxon>Eukaryota</taxon>
        <taxon>Metazoa</taxon>
        <taxon>Ecdysozoa</taxon>
        <taxon>Arthropoda</taxon>
        <taxon>Hexapoda</taxon>
        <taxon>Insecta</taxon>
        <taxon>Pterygota</taxon>
        <taxon>Neoptera</taxon>
        <taxon>Endopterygota</taxon>
        <taxon>Lepidoptera</taxon>
        <taxon>Glossata</taxon>
        <taxon>Ditrysia</taxon>
        <taxon>Papilionoidea</taxon>
        <taxon>Pieridae</taxon>
        <taxon>Pierinae</taxon>
        <taxon>Pieris</taxon>
    </lineage>
</organism>
<name>A0A9P0XB48_PIEBR</name>
<dbReference type="AlphaFoldDB" id="A0A9P0XB48"/>
<feature type="compositionally biased region" description="Basic and acidic residues" evidence="1">
    <location>
        <begin position="61"/>
        <end position="70"/>
    </location>
</feature>
<evidence type="ECO:0000256" key="1">
    <source>
        <dbReference type="SAM" id="MobiDB-lite"/>
    </source>
</evidence>
<comment type="caution">
    <text evidence="2">The sequence shown here is derived from an EMBL/GenBank/DDBJ whole genome shotgun (WGS) entry which is preliminary data.</text>
</comment>
<proteinExistence type="predicted"/>